<keyword evidence="4" id="KW-1185">Reference proteome</keyword>
<dbReference type="KEGG" id="vg:18563427"/>
<evidence type="ECO:0000313" key="3">
    <source>
        <dbReference type="EMBL" id="AEO93471.1"/>
    </source>
</evidence>
<dbReference type="InterPro" id="IPR024453">
    <property type="entry name" value="Peptidase_C92"/>
</dbReference>
<dbReference type="Pfam" id="PF05708">
    <property type="entry name" value="Peptidase_C92"/>
    <property type="match status" value="1"/>
</dbReference>
<dbReference type="RefSeq" id="YP_009015515.1">
    <property type="nucleotide sequence ID" value="NC_023719.1"/>
</dbReference>
<dbReference type="EMBL" id="JN638751">
    <property type="protein sequence ID" value="AEO93471.1"/>
    <property type="molecule type" value="Genomic_DNA"/>
</dbReference>
<evidence type="ECO:0000256" key="1">
    <source>
        <dbReference type="ARBA" id="ARBA00034761"/>
    </source>
</evidence>
<dbReference type="SUPFAM" id="SSF54001">
    <property type="entry name" value="Cysteine proteinases"/>
    <property type="match status" value="1"/>
</dbReference>
<dbReference type="InterPro" id="IPR038765">
    <property type="entry name" value="Papain-like_cys_pep_sf"/>
</dbReference>
<protein>
    <recommendedName>
        <fullName evidence="2">Protein OPG091</fullName>
    </recommendedName>
</protein>
<dbReference type="GO" id="GO:0001897">
    <property type="term" value="P:symbiont-mediated cytolysis of host cell"/>
    <property type="evidence" value="ECO:0007669"/>
    <property type="project" value="UniProtKB-ARBA"/>
</dbReference>
<dbReference type="Gene3D" id="3.90.1720.10">
    <property type="entry name" value="endopeptidase domain like (from Nostoc punctiforme)"/>
    <property type="match status" value="1"/>
</dbReference>
<evidence type="ECO:0000313" key="4">
    <source>
        <dbReference type="Proteomes" id="UP000009273"/>
    </source>
</evidence>
<comment type="similarity">
    <text evidence="1">Belongs to the orthopoxvirus OPG091 family.</text>
</comment>
<dbReference type="GeneID" id="18563427"/>
<evidence type="ECO:0000256" key="2">
    <source>
        <dbReference type="ARBA" id="ARBA00034814"/>
    </source>
</evidence>
<organism evidence="3 4">
    <name type="scientific">Bacillus phage G</name>
    <dbReference type="NCBI Taxonomy" id="2884420"/>
    <lineage>
        <taxon>Viruses</taxon>
        <taxon>Duplodnaviria</taxon>
        <taxon>Heunggongvirae</taxon>
        <taxon>Uroviricota</taxon>
        <taxon>Caudoviricetes</taxon>
        <taxon>Donellivirus</taxon>
        <taxon>Donellivirus gee</taxon>
    </lineage>
</organism>
<name>G3MBS8_9CAUD</name>
<dbReference type="Proteomes" id="UP000009273">
    <property type="component" value="Segment"/>
</dbReference>
<reference evidence="3 4" key="1">
    <citation type="submission" date="2011-09" db="EMBL/GenBank/DDBJ databases">
        <authorList>
            <person name="Pope W.H."/>
            <person name="Pedulla M.L."/>
            <person name="Ford M.E."/>
            <person name="Peebles C.L."/>
            <person name="Hatfull G.H."/>
            <person name="Hendrix R.W."/>
        </authorList>
    </citation>
    <scope>NUCLEOTIDE SEQUENCE [LARGE SCALE GENOMIC DNA]</scope>
    <source>
        <strain evidence="3">G</strain>
    </source>
</reference>
<proteinExistence type="inferred from homology"/>
<sequence length="157" mass="18966">MKLQPGDIVLIRGKSFISKFVRFFTKSEYTHAAMMISERHMIEANFNKKVNIVNFKYNPETMEIYRYKEDLTKEQQIVIVQSSYEMLNKYYDYLQVIFYMIEYFIGKRYDRMFNLQSFIICSEIIDRAYSEIEINLVEKSNMTPGDLVMSKEIKRIY</sequence>
<accession>G3MBS8</accession>
<gene>
    <name evidence="3" type="primary">212</name>
    <name evidence="3" type="ORF">G_212</name>
</gene>